<dbReference type="EMBL" id="AZBU02000003">
    <property type="protein sequence ID" value="TKR89235.1"/>
    <property type="molecule type" value="Genomic_DNA"/>
</dbReference>
<evidence type="ECO:0000313" key="2">
    <source>
        <dbReference type="Proteomes" id="UP000298663"/>
    </source>
</evidence>
<comment type="caution">
    <text evidence="1">The sequence shown here is derived from an EMBL/GenBank/DDBJ whole genome shotgun (WGS) entry which is preliminary data.</text>
</comment>
<gene>
    <name evidence="1" type="ORF">L596_013371</name>
</gene>
<reference evidence="1 2" key="2">
    <citation type="journal article" date="2019" name="G3 (Bethesda)">
        <title>Hybrid Assembly of the Genome of the Entomopathogenic Nematode Steinernema carpocapsae Identifies the X-Chromosome.</title>
        <authorList>
            <person name="Serra L."/>
            <person name="Macchietto M."/>
            <person name="Macias-Munoz A."/>
            <person name="McGill C.J."/>
            <person name="Rodriguez I.M."/>
            <person name="Rodriguez B."/>
            <person name="Murad R."/>
            <person name="Mortazavi A."/>
        </authorList>
    </citation>
    <scope>NUCLEOTIDE SEQUENCE [LARGE SCALE GENOMIC DNA]</scope>
    <source>
        <strain evidence="1 2">ALL</strain>
    </source>
</reference>
<proteinExistence type="predicted"/>
<sequence length="77" mass="8999">MATLAELLYWRPRRESSAFAPRRHVDDKQQFMRYARKAGKAQNDLNLALNELNGASDRLHTANRLKIRLGFEIVYKP</sequence>
<dbReference type="AlphaFoldDB" id="A0A4V6A561"/>
<dbReference type="Proteomes" id="UP000298663">
    <property type="component" value="Unassembled WGS sequence"/>
</dbReference>
<organism evidence="1 2">
    <name type="scientific">Steinernema carpocapsae</name>
    <name type="common">Entomopathogenic nematode</name>
    <dbReference type="NCBI Taxonomy" id="34508"/>
    <lineage>
        <taxon>Eukaryota</taxon>
        <taxon>Metazoa</taxon>
        <taxon>Ecdysozoa</taxon>
        <taxon>Nematoda</taxon>
        <taxon>Chromadorea</taxon>
        <taxon>Rhabditida</taxon>
        <taxon>Tylenchina</taxon>
        <taxon>Panagrolaimomorpha</taxon>
        <taxon>Strongyloidoidea</taxon>
        <taxon>Steinernematidae</taxon>
        <taxon>Steinernema</taxon>
    </lineage>
</organism>
<evidence type="ECO:0000313" key="1">
    <source>
        <dbReference type="EMBL" id="TKR89235.1"/>
    </source>
</evidence>
<accession>A0A4V6A561</accession>
<reference evidence="1 2" key="1">
    <citation type="journal article" date="2015" name="Genome Biol.">
        <title>Comparative genomics of Steinernema reveals deeply conserved gene regulatory networks.</title>
        <authorList>
            <person name="Dillman A.R."/>
            <person name="Macchietto M."/>
            <person name="Porter C.F."/>
            <person name="Rogers A."/>
            <person name="Williams B."/>
            <person name="Antoshechkin I."/>
            <person name="Lee M.M."/>
            <person name="Goodwin Z."/>
            <person name="Lu X."/>
            <person name="Lewis E.E."/>
            <person name="Goodrich-Blair H."/>
            <person name="Stock S.P."/>
            <person name="Adams B.J."/>
            <person name="Sternberg P.W."/>
            <person name="Mortazavi A."/>
        </authorList>
    </citation>
    <scope>NUCLEOTIDE SEQUENCE [LARGE SCALE GENOMIC DNA]</scope>
    <source>
        <strain evidence="1 2">ALL</strain>
    </source>
</reference>
<protein>
    <submittedName>
        <fullName evidence="1">Uncharacterized protein</fullName>
    </submittedName>
</protein>
<name>A0A4V6A561_STECR</name>
<keyword evidence="2" id="KW-1185">Reference proteome</keyword>